<evidence type="ECO:0000256" key="2">
    <source>
        <dbReference type="ARBA" id="ARBA00022517"/>
    </source>
</evidence>
<accession>A0A9Q1J2W0</accession>
<dbReference type="InterPro" id="IPR019327">
    <property type="entry name" value="WKF"/>
</dbReference>
<dbReference type="GO" id="GO:0106388">
    <property type="term" value="F:rRNA small subunit aminocarboxypropyltransferase activity"/>
    <property type="evidence" value="ECO:0007669"/>
    <property type="project" value="UniProtKB-EC"/>
</dbReference>
<feature type="domain" description="WKF" evidence="10">
    <location>
        <begin position="100"/>
        <end position="132"/>
    </location>
</feature>
<reference evidence="11" key="1">
    <citation type="journal article" date="2023" name="Science">
        <title>Genome structures resolve the early diversification of teleost fishes.</title>
        <authorList>
            <person name="Parey E."/>
            <person name="Louis A."/>
            <person name="Montfort J."/>
            <person name="Bouchez O."/>
            <person name="Roques C."/>
            <person name="Iampietro C."/>
            <person name="Lluch J."/>
            <person name="Castinel A."/>
            <person name="Donnadieu C."/>
            <person name="Desvignes T."/>
            <person name="Floi Bucao C."/>
            <person name="Jouanno E."/>
            <person name="Wen M."/>
            <person name="Mejri S."/>
            <person name="Dirks R."/>
            <person name="Jansen H."/>
            <person name="Henkel C."/>
            <person name="Chen W.J."/>
            <person name="Zahm M."/>
            <person name="Cabau C."/>
            <person name="Klopp C."/>
            <person name="Thompson A.W."/>
            <person name="Robinson-Rechavi M."/>
            <person name="Braasch I."/>
            <person name="Lecointre G."/>
            <person name="Bobe J."/>
            <person name="Postlethwait J.H."/>
            <person name="Berthelot C."/>
            <person name="Roest Crollius H."/>
            <person name="Guiguen Y."/>
        </authorList>
    </citation>
    <scope>NUCLEOTIDE SEQUENCE</scope>
    <source>
        <strain evidence="11">WJC10195</strain>
    </source>
</reference>
<comment type="subcellular location">
    <subcellularLocation>
        <location evidence="6">Cytoplasm</location>
    </subcellularLocation>
</comment>
<dbReference type="PANTHER" id="PTHR20426:SF0">
    <property type="entry name" value="18S RRNA AMINOCARBOXYPROPYLTRANSFERASE"/>
    <property type="match status" value="1"/>
</dbReference>
<keyword evidence="2 6" id="KW-0690">Ribosome biogenesis</keyword>
<comment type="caution">
    <text evidence="11">The sequence shown here is derived from an EMBL/GenBank/DDBJ whole genome shotgun (WGS) entry which is preliminary data.</text>
</comment>
<dbReference type="GO" id="GO:0005737">
    <property type="term" value="C:cytoplasm"/>
    <property type="evidence" value="ECO:0007669"/>
    <property type="project" value="UniProtKB-SubCell"/>
</dbReference>
<proteinExistence type="inferred from homology"/>
<sequence>MHGRGVGQGAAAFLQEELLSDTIWTPPVVALGSQRIRRAGLCSPRTGRGSAAPQEGDSEGGERHRLYCAPNYSDASSTTARLCPARSPEQTVVRTKEHFISWSEKREDWKFQKTRQTWLLQHMFDMEKLGSKPETSSVGGWRLYESFMWLGARRDECGYGSDPMTCVIDPVPDGSFSVLLPYLEGLRGVARDTTVQKAEALVRELEGDGAEEKEARLRAHRARETSSSDVPGALTMLRSMVGCNGFSEKRLGDQTRVVEVVAALALIKDNTGNSAIGLMDSYGTSSCSRRMSPRLLGAIEVEKTAACTRQVVPCQSGDERIQLGPLQLVGGRAAANCHSLKAPAILGSGRTGDRTPDPRGATAQTNDQFLIASLFSFIPVFLELFTQCWVREYMHVLGSDTCASLLLSHSLQADREEGAQVKLPCSLAMWDLGHCDPKRCTGRKLVRKGLVRTLRLSQRFNGLILSPMGTKYVSPQDREIVTQNGLAVIDCSWAKLEETPFSKMRGSHPRLLPYLVAANPVNYGKPCKLSCVEAFAATFCIVGFRDLAVILLRKFKWGKVFLDLNQTLLERYAACQTEEELLAVEKDFLSSKPEEEEIDPFDVDSGLECSNLNRPIAAQKEEDDETESEEEETSGEEGDCDGETKREEQEDDDDDEEEEEDDEEEGRTACAPSANPTEVTQGSNGLPGKVIGGQPIVVHHSEARVGSGLACYLATLQLFLSDRRSQLVLRFRFRELWRPTLLPVWTSRSNPDSSVDLPVQFQSSPVPRNIVTNWPKIMDPADLEQIRHAFSCQTAVSDQQGRRHQIASCPIRPKEDKSEVSSALIDSGADANFMDITFARRAGIPTELLPSPITAFALDGRSLGSLILDQSLIQDFHSRFPLKTRPPARVGSGLACYLATLQLFLSGRRSQLVLRFRFRELWRPTLLPVWTSRSNPDSSVDLPVQFQSSPVPILIPKVDLPVQFQSSPVPAWNERSRPASPAPAWSSPSRASLLFQQLQGDSSIVRHCVKDHSEEQAPQALQNPGIEQHPHYSMKMRYVIMRLASLCRSMSMLYSWALRALLTCSLPSTPEASSMVCSRVRQSRSWGRFPRNTRTCSMLFRAMHSCQGQNRK</sequence>
<dbReference type="InterPro" id="IPR007177">
    <property type="entry name" value="Tsr3_C"/>
</dbReference>
<dbReference type="PANTHER" id="PTHR20426">
    <property type="entry name" value="RIBOSOME BIOGENESIS PROTEIN TSR3 HOMOLOG"/>
    <property type="match status" value="1"/>
</dbReference>
<comment type="caution">
    <text evidence="6">Lacks conserved residue(s) required for the propagation of feature annotation.</text>
</comment>
<evidence type="ECO:0000256" key="3">
    <source>
        <dbReference type="ARBA" id="ARBA00022552"/>
    </source>
</evidence>
<protein>
    <recommendedName>
        <fullName evidence="6">18S rRNA aminocarboxypropyltransferase</fullName>
        <ecNumber evidence="6">2.5.1.157</ecNumber>
    </recommendedName>
</protein>
<comment type="function">
    <text evidence="6">Aminocarboxypropyltransferase that catalyzes the aminocarboxypropyl transfer on pseudouridine at position 1248 (Psi1248) in 18S rRNA. It constitutes the last step in biosynthesis of the hypermodified N1-methyl-N3-(3-amino-3-carboxypropyl) pseudouridine (m1acp3-Psi) conserved in eukaryotic 18S rRNA.</text>
</comment>
<feature type="region of interest" description="Disordered" evidence="7">
    <location>
        <begin position="614"/>
        <end position="687"/>
    </location>
</feature>
<feature type="binding site" evidence="6">
    <location>
        <position position="489"/>
    </location>
    <ligand>
        <name>S-adenosyl-L-methionine</name>
        <dbReference type="ChEBI" id="CHEBI:59789"/>
    </ligand>
</feature>
<dbReference type="GO" id="GO:0000455">
    <property type="term" value="P:enzyme-directed rRNA pseudouridine synthesis"/>
    <property type="evidence" value="ECO:0007669"/>
    <property type="project" value="UniProtKB-UniRule"/>
</dbReference>
<dbReference type="Pfam" id="PF04068">
    <property type="entry name" value="Fer4_RLI"/>
    <property type="match status" value="1"/>
</dbReference>
<dbReference type="HAMAP" id="MF_01116">
    <property type="entry name" value="TSR3"/>
    <property type="match status" value="1"/>
</dbReference>
<dbReference type="InterPro" id="IPR007209">
    <property type="entry name" value="RNaseL-inhib-like_metal-bd_dom"/>
</dbReference>
<evidence type="ECO:0000259" key="8">
    <source>
        <dbReference type="Pfam" id="PF04034"/>
    </source>
</evidence>
<feature type="region of interest" description="Disordered" evidence="7">
    <location>
        <begin position="41"/>
        <end position="64"/>
    </location>
</feature>
<dbReference type="Proteomes" id="UP001152622">
    <property type="component" value="Chromosome 4"/>
</dbReference>
<evidence type="ECO:0000256" key="4">
    <source>
        <dbReference type="ARBA" id="ARBA00022679"/>
    </source>
</evidence>
<dbReference type="Pfam" id="PF04034">
    <property type="entry name" value="Ribo_biogen_C"/>
    <property type="match status" value="1"/>
</dbReference>
<evidence type="ECO:0000313" key="12">
    <source>
        <dbReference type="Proteomes" id="UP001152622"/>
    </source>
</evidence>
<feature type="binding site" evidence="6">
    <location>
        <position position="512"/>
    </location>
    <ligand>
        <name>S-adenosyl-L-methionine</name>
        <dbReference type="ChEBI" id="CHEBI:59789"/>
    </ligand>
</feature>
<dbReference type="Pfam" id="PF10180">
    <property type="entry name" value="WKF"/>
    <property type="match status" value="1"/>
</dbReference>
<dbReference type="GO" id="GO:1904047">
    <property type="term" value="F:S-adenosyl-L-methionine binding"/>
    <property type="evidence" value="ECO:0007669"/>
    <property type="project" value="UniProtKB-UniRule"/>
</dbReference>
<dbReference type="OrthoDB" id="10262062at2759"/>
<feature type="domain" description="16S/18S rRNA aminocarboxypropyltransferase Tsr3 C-terminal" evidence="8">
    <location>
        <begin position="463"/>
        <end position="589"/>
    </location>
</feature>
<evidence type="ECO:0000256" key="6">
    <source>
        <dbReference type="HAMAP-Rule" id="MF_03146"/>
    </source>
</evidence>
<feature type="domain" description="RNase L inhibitor RLI-like possible metal-binding" evidence="9">
    <location>
        <begin position="427"/>
        <end position="459"/>
    </location>
</feature>
<evidence type="ECO:0000256" key="7">
    <source>
        <dbReference type="SAM" id="MobiDB-lite"/>
    </source>
</evidence>
<dbReference type="EMBL" id="JAINUF010000004">
    <property type="protein sequence ID" value="KAJ8364131.1"/>
    <property type="molecule type" value="Genomic_DNA"/>
</dbReference>
<comment type="catalytic activity">
    <reaction evidence="6">
        <text>N(1)-methylpseudouridine(1248) in human 18S rRNA + S-adenosyl-L-methionine = N(1)-methyl-N(3)-[(3S)-3-amino-3-carboxypropyl]pseudouridine(1248) in human 18S rRNA + S-methyl-5'-thioadenosine + H(+)</text>
        <dbReference type="Rhea" id="RHEA:63292"/>
        <dbReference type="Rhea" id="RHEA-COMP:11639"/>
        <dbReference type="Rhea" id="RHEA-COMP:16308"/>
        <dbReference type="ChEBI" id="CHEBI:15378"/>
        <dbReference type="ChEBI" id="CHEBI:17509"/>
        <dbReference type="ChEBI" id="CHEBI:59789"/>
        <dbReference type="ChEBI" id="CHEBI:74890"/>
        <dbReference type="ChEBI" id="CHEBI:146234"/>
    </reaction>
</comment>
<keyword evidence="3 6" id="KW-0698">rRNA processing</keyword>
<evidence type="ECO:0000259" key="10">
    <source>
        <dbReference type="Pfam" id="PF10180"/>
    </source>
</evidence>
<keyword evidence="12" id="KW-1185">Reference proteome</keyword>
<dbReference type="GO" id="GO:0030490">
    <property type="term" value="P:maturation of SSU-rRNA"/>
    <property type="evidence" value="ECO:0007669"/>
    <property type="project" value="TreeGrafter"/>
</dbReference>
<dbReference type="CDD" id="cd00303">
    <property type="entry name" value="retropepsin_like"/>
    <property type="match status" value="1"/>
</dbReference>
<dbReference type="InterPro" id="IPR022968">
    <property type="entry name" value="Tsr3-like"/>
</dbReference>
<keyword evidence="5 6" id="KW-0949">S-adenosyl-L-methionine</keyword>
<keyword evidence="4 6" id="KW-0808">Transferase</keyword>
<evidence type="ECO:0000313" key="11">
    <source>
        <dbReference type="EMBL" id="KAJ8364131.1"/>
    </source>
</evidence>
<feature type="compositionally biased region" description="Polar residues" evidence="7">
    <location>
        <begin position="674"/>
        <end position="684"/>
    </location>
</feature>
<comment type="similarity">
    <text evidence="6">Belongs to the TDD superfamily. TSR3 family.</text>
</comment>
<feature type="compositionally biased region" description="Acidic residues" evidence="7">
    <location>
        <begin position="649"/>
        <end position="665"/>
    </location>
</feature>
<keyword evidence="1 6" id="KW-0963">Cytoplasm</keyword>
<evidence type="ECO:0000256" key="1">
    <source>
        <dbReference type="ARBA" id="ARBA00022490"/>
    </source>
</evidence>
<dbReference type="NCBIfam" id="NF002621">
    <property type="entry name" value="PRK02287.1"/>
    <property type="match status" value="1"/>
</dbReference>
<dbReference type="AlphaFoldDB" id="A0A9Q1J2W0"/>
<organism evidence="11 12">
    <name type="scientific">Synaphobranchus kaupii</name>
    <name type="common">Kaup's arrowtooth eel</name>
    <dbReference type="NCBI Taxonomy" id="118154"/>
    <lineage>
        <taxon>Eukaryota</taxon>
        <taxon>Metazoa</taxon>
        <taxon>Chordata</taxon>
        <taxon>Craniata</taxon>
        <taxon>Vertebrata</taxon>
        <taxon>Euteleostomi</taxon>
        <taxon>Actinopterygii</taxon>
        <taxon>Neopterygii</taxon>
        <taxon>Teleostei</taxon>
        <taxon>Anguilliformes</taxon>
        <taxon>Synaphobranchidae</taxon>
        <taxon>Synaphobranchus</taxon>
    </lineage>
</organism>
<gene>
    <name evidence="11" type="ORF">SKAU_G00129620</name>
</gene>
<dbReference type="EC" id="2.5.1.157" evidence="6"/>
<feature type="compositionally biased region" description="Acidic residues" evidence="7">
    <location>
        <begin position="621"/>
        <end position="641"/>
    </location>
</feature>
<name>A0A9Q1J2W0_SYNKA</name>
<evidence type="ECO:0000259" key="9">
    <source>
        <dbReference type="Pfam" id="PF04068"/>
    </source>
</evidence>
<evidence type="ECO:0000256" key="5">
    <source>
        <dbReference type="ARBA" id="ARBA00022691"/>
    </source>
</evidence>
<comment type="catalytic activity">
    <reaction evidence="6">
        <text>an N(1)-methylpseudouridine in rRNA + S-adenosyl-L-methionine = N(1)-methyl-N(3)-[(3S)-3-amino-3-carboxypropyl]pseudouridine in rRNA + S-methyl-5'-thioadenosine + H(+)</text>
        <dbReference type="Rhea" id="RHEA:63296"/>
        <dbReference type="Rhea" id="RHEA-COMP:11634"/>
        <dbReference type="Rhea" id="RHEA-COMP:16310"/>
        <dbReference type="ChEBI" id="CHEBI:15378"/>
        <dbReference type="ChEBI" id="CHEBI:17509"/>
        <dbReference type="ChEBI" id="CHEBI:59789"/>
        <dbReference type="ChEBI" id="CHEBI:74890"/>
        <dbReference type="ChEBI" id="CHEBI:146234"/>
        <dbReference type="EC" id="2.5.1.157"/>
    </reaction>
</comment>
<feature type="binding site" evidence="6">
    <location>
        <position position="441"/>
    </location>
    <ligand>
        <name>S-adenosyl-L-methionine</name>
        <dbReference type="ChEBI" id="CHEBI:59789"/>
    </ligand>
</feature>